<evidence type="ECO:0000313" key="2">
    <source>
        <dbReference type="EMBL" id="KUP97287.1"/>
    </source>
</evidence>
<sequence>MAHELEEVFPRGVHLFDCASVADSQERLRAFAALADQHPVPSAPDGAGRRALLLIDNYDSADQRVTQVLTGLLARDPDLSLLVTSRETTSLYQGRIYELQPLALPPKGPDATAEEFFAAPATQLLMQRACSFPLPVVTDEDRAAVTELLHDLDGLPLAIEFAAPLLRILGAEPLHRRVRSGLGILSSGSGSVSLRHSSMREALEGHYRALPVEARRILLRLGDHEEFTFDGAREIIGESSERVDHFLLMLIERNFLRVSHDPQHRPTFTFLNTMRSFVREKVAERNVRGGLSFHRGSVMHDHPSILTPRQRQVAELVADGLTNREISKHLGIAEWTAINHVREVMRRLQCTSRIQVANWVNRNLEKLHG</sequence>
<dbReference type="AlphaFoldDB" id="A0A147KJ16"/>
<dbReference type="EMBL" id="LGEM01000031">
    <property type="protein sequence ID" value="KUP97287.1"/>
    <property type="molecule type" value="Genomic_DNA"/>
</dbReference>
<dbReference type="CDD" id="cd06170">
    <property type="entry name" value="LuxR_C_like"/>
    <property type="match status" value="1"/>
</dbReference>
<dbReference type="STRING" id="665004.AC529_07485"/>
<gene>
    <name evidence="2" type="ORF">AC529_07485</name>
</gene>
<dbReference type="PANTHER" id="PTHR47691">
    <property type="entry name" value="REGULATOR-RELATED"/>
    <property type="match status" value="1"/>
</dbReference>
<protein>
    <recommendedName>
        <fullName evidence="1">HTH luxR-type domain-containing protein</fullName>
    </recommendedName>
</protein>
<dbReference type="GO" id="GO:0003677">
    <property type="term" value="F:DNA binding"/>
    <property type="evidence" value="ECO:0007669"/>
    <property type="project" value="InterPro"/>
</dbReference>
<dbReference type="Gene3D" id="1.10.10.10">
    <property type="entry name" value="Winged helix-like DNA-binding domain superfamily/Winged helix DNA-binding domain"/>
    <property type="match status" value="1"/>
</dbReference>
<dbReference type="PATRIC" id="fig|665004.4.peg.4066"/>
<dbReference type="InterPro" id="IPR016032">
    <property type="entry name" value="Sig_transdc_resp-reg_C-effctor"/>
</dbReference>
<feature type="domain" description="HTH luxR-type" evidence="1">
    <location>
        <begin position="299"/>
        <end position="364"/>
    </location>
</feature>
<dbReference type="PANTHER" id="PTHR47691:SF3">
    <property type="entry name" value="HTH-TYPE TRANSCRIPTIONAL REGULATOR RV0890C-RELATED"/>
    <property type="match status" value="1"/>
</dbReference>
<dbReference type="Pfam" id="PF00196">
    <property type="entry name" value="GerE"/>
    <property type="match status" value="1"/>
</dbReference>
<dbReference type="SUPFAM" id="SSF46894">
    <property type="entry name" value="C-terminal effector domain of the bipartite response regulators"/>
    <property type="match status" value="1"/>
</dbReference>
<dbReference type="GO" id="GO:0006355">
    <property type="term" value="P:regulation of DNA-templated transcription"/>
    <property type="evidence" value="ECO:0007669"/>
    <property type="project" value="InterPro"/>
</dbReference>
<name>A0A147KJ16_THECS</name>
<reference evidence="3" key="1">
    <citation type="journal article" date="2017" name="Acta Aliment.">
        <title>Plant polysaccharide degrading enzyme system of Thermpbifida cellulosilytica TB100 revealed by de novo genome project data.</title>
        <authorList>
            <person name="Toth A."/>
            <person name="Baka E."/>
            <person name="Luzics S."/>
            <person name="Bata-Vidacs I."/>
            <person name="Nagy I."/>
            <person name="Balint B."/>
            <person name="Herceg R."/>
            <person name="Olasz F."/>
            <person name="Wilk T."/>
            <person name="Nagy T."/>
            <person name="Kriszt B."/>
            <person name="Nagy I."/>
            <person name="Kukolya J."/>
        </authorList>
    </citation>
    <scope>NUCLEOTIDE SEQUENCE [LARGE SCALE GENOMIC DNA]</scope>
    <source>
        <strain evidence="3">TB100</strain>
    </source>
</reference>
<dbReference type="InterPro" id="IPR000792">
    <property type="entry name" value="Tscrpt_reg_LuxR_C"/>
</dbReference>
<dbReference type="Proteomes" id="UP000074382">
    <property type="component" value="Unassembled WGS sequence"/>
</dbReference>
<accession>A0A147KJ16</accession>
<dbReference type="InterPro" id="IPR027417">
    <property type="entry name" value="P-loop_NTPase"/>
</dbReference>
<evidence type="ECO:0000259" key="1">
    <source>
        <dbReference type="PROSITE" id="PS50043"/>
    </source>
</evidence>
<evidence type="ECO:0000313" key="3">
    <source>
        <dbReference type="Proteomes" id="UP000074382"/>
    </source>
</evidence>
<dbReference type="PROSITE" id="PS50043">
    <property type="entry name" value="HTH_LUXR_2"/>
    <property type="match status" value="1"/>
</dbReference>
<dbReference type="SUPFAM" id="SSF52540">
    <property type="entry name" value="P-loop containing nucleoside triphosphate hydrolases"/>
    <property type="match status" value="1"/>
</dbReference>
<comment type="caution">
    <text evidence="2">The sequence shown here is derived from an EMBL/GenBank/DDBJ whole genome shotgun (WGS) entry which is preliminary data.</text>
</comment>
<dbReference type="SMART" id="SM00421">
    <property type="entry name" value="HTH_LUXR"/>
    <property type="match status" value="1"/>
</dbReference>
<proteinExistence type="predicted"/>
<keyword evidence="3" id="KW-1185">Reference proteome</keyword>
<organism evidence="2 3">
    <name type="scientific">Thermobifida cellulosilytica TB100</name>
    <dbReference type="NCBI Taxonomy" id="665004"/>
    <lineage>
        <taxon>Bacteria</taxon>
        <taxon>Bacillati</taxon>
        <taxon>Actinomycetota</taxon>
        <taxon>Actinomycetes</taxon>
        <taxon>Streptosporangiales</taxon>
        <taxon>Nocardiopsidaceae</taxon>
        <taxon>Thermobifida</taxon>
    </lineage>
</organism>
<dbReference type="PRINTS" id="PR00038">
    <property type="entry name" value="HTHLUXR"/>
</dbReference>
<dbReference type="InterPro" id="IPR036388">
    <property type="entry name" value="WH-like_DNA-bd_sf"/>
</dbReference>